<dbReference type="InterPro" id="IPR011701">
    <property type="entry name" value="MFS"/>
</dbReference>
<comment type="subcellular location">
    <subcellularLocation>
        <location evidence="1">Cell membrane</location>
        <topology evidence="1">Multi-pass membrane protein</topology>
    </subcellularLocation>
</comment>
<proteinExistence type="predicted"/>
<feature type="transmembrane region" description="Helical" evidence="7">
    <location>
        <begin position="306"/>
        <end position="327"/>
    </location>
</feature>
<name>A0A1W1X187_9NEIS</name>
<feature type="transmembrane region" description="Helical" evidence="7">
    <location>
        <begin position="402"/>
        <end position="419"/>
    </location>
</feature>
<dbReference type="GO" id="GO:0022857">
    <property type="term" value="F:transmembrane transporter activity"/>
    <property type="evidence" value="ECO:0007669"/>
    <property type="project" value="InterPro"/>
</dbReference>
<accession>A0A1W1X187</accession>
<dbReference type="EMBL" id="FWXD01000002">
    <property type="protein sequence ID" value="SMC17667.1"/>
    <property type="molecule type" value="Genomic_DNA"/>
</dbReference>
<dbReference type="InterPro" id="IPR020846">
    <property type="entry name" value="MFS_dom"/>
</dbReference>
<dbReference type="GO" id="GO:0005886">
    <property type="term" value="C:plasma membrane"/>
    <property type="evidence" value="ECO:0007669"/>
    <property type="project" value="UniProtKB-SubCell"/>
</dbReference>
<feature type="transmembrane region" description="Helical" evidence="7">
    <location>
        <begin position="106"/>
        <end position="128"/>
    </location>
</feature>
<dbReference type="NCBIfam" id="TIGR00711">
    <property type="entry name" value="efflux_EmrB"/>
    <property type="match status" value="1"/>
</dbReference>
<feature type="transmembrane region" description="Helical" evidence="7">
    <location>
        <begin position="224"/>
        <end position="248"/>
    </location>
</feature>
<feature type="transmembrane region" description="Helical" evidence="7">
    <location>
        <begin position="53"/>
        <end position="74"/>
    </location>
</feature>
<evidence type="ECO:0000313" key="9">
    <source>
        <dbReference type="EMBL" id="SMC17667.1"/>
    </source>
</evidence>
<dbReference type="InterPro" id="IPR004638">
    <property type="entry name" value="EmrB-like"/>
</dbReference>
<dbReference type="PRINTS" id="PR01036">
    <property type="entry name" value="TCRTETB"/>
</dbReference>
<dbReference type="PANTHER" id="PTHR23501:SF174">
    <property type="entry name" value="MULTIDRUG EXPORT PROTEIN EMRB-RELATED"/>
    <property type="match status" value="1"/>
</dbReference>
<evidence type="ECO:0000256" key="2">
    <source>
        <dbReference type="ARBA" id="ARBA00022448"/>
    </source>
</evidence>
<gene>
    <name evidence="9" type="ORF">SAMN02745857_00377</name>
</gene>
<evidence type="ECO:0000256" key="3">
    <source>
        <dbReference type="ARBA" id="ARBA00022475"/>
    </source>
</evidence>
<dbReference type="STRING" id="1121001.SAMN02745857_00377"/>
<evidence type="ECO:0000256" key="7">
    <source>
        <dbReference type="SAM" id="Phobius"/>
    </source>
</evidence>
<dbReference type="SUPFAM" id="SSF103473">
    <property type="entry name" value="MFS general substrate transporter"/>
    <property type="match status" value="1"/>
</dbReference>
<feature type="transmembrane region" description="Helical" evidence="7">
    <location>
        <begin position="12"/>
        <end position="33"/>
    </location>
</feature>
<evidence type="ECO:0000256" key="6">
    <source>
        <dbReference type="ARBA" id="ARBA00023136"/>
    </source>
</evidence>
<evidence type="ECO:0000256" key="1">
    <source>
        <dbReference type="ARBA" id="ARBA00004651"/>
    </source>
</evidence>
<keyword evidence="3" id="KW-1003">Cell membrane</keyword>
<evidence type="ECO:0000256" key="5">
    <source>
        <dbReference type="ARBA" id="ARBA00022989"/>
    </source>
</evidence>
<feature type="transmembrane region" description="Helical" evidence="7">
    <location>
        <begin position="81"/>
        <end position="100"/>
    </location>
</feature>
<dbReference type="Proteomes" id="UP000192761">
    <property type="component" value="Unassembled WGS sequence"/>
</dbReference>
<sequence>MSEQHHYNVAHKGMITLSIMLATIMQALDTTIANVALPHMQGALQASQDQITWVLTSYIVAAAIATPLTGWLCGRYGRKQVFLMAVVGFTVASALCGLAESLVQIVLARLLQGIFGAALVPLSQAVLLDINPREKVGQAMALWGAGIMVGPIMGPMLGGWLTDAYDWRWVFYINLPVGLFAFYGIWRYLPDSRPASSKLDLFGFAMLSLSVGFLQMFLDRGEQLDWFSSAEICIEAVGAVVCFTYFVLHTWTAGAQSFFNRALLLDRNFVTGLVFAFIVGVILYATMALLPSLLQGLLGYPVVETGIITAPSGVGTMLAMMIVGRLIHRFDIRAIMAFGFALTAFSLWQMAQMTLDMGVSLVVWSGFIRGLGIGFVFVPLSTATFATLAPQLRNEGTPIYSLLRNLGSSVGISIVQTMLTQGSNRAHANLAEAVNLSNPNLAGLPAMLDSHSAAGLAMLNNEVTRQAAMIGYLDDFHVMMWVTLLAMPLLLLIRMPGKQPAKQDDEAELAHAVLE</sequence>
<dbReference type="RefSeq" id="WP_084088854.1">
    <property type="nucleotide sequence ID" value="NZ_FWXD01000002.1"/>
</dbReference>
<dbReference type="PROSITE" id="PS50850">
    <property type="entry name" value="MFS"/>
    <property type="match status" value="1"/>
</dbReference>
<keyword evidence="5 7" id="KW-1133">Transmembrane helix</keyword>
<dbReference type="Gene3D" id="1.20.1720.10">
    <property type="entry name" value="Multidrug resistance protein D"/>
    <property type="match status" value="1"/>
</dbReference>
<evidence type="ECO:0000313" key="10">
    <source>
        <dbReference type="Proteomes" id="UP000192761"/>
    </source>
</evidence>
<feature type="transmembrane region" description="Helical" evidence="7">
    <location>
        <begin position="201"/>
        <end position="218"/>
    </location>
</feature>
<dbReference type="PANTHER" id="PTHR23501">
    <property type="entry name" value="MAJOR FACILITATOR SUPERFAMILY"/>
    <property type="match status" value="1"/>
</dbReference>
<keyword evidence="4 7" id="KW-0812">Transmembrane</keyword>
<feature type="transmembrane region" description="Helical" evidence="7">
    <location>
        <begin position="334"/>
        <end position="351"/>
    </location>
</feature>
<dbReference type="AlphaFoldDB" id="A0A1W1X187"/>
<keyword evidence="2" id="KW-0813">Transport</keyword>
<dbReference type="InterPro" id="IPR036259">
    <property type="entry name" value="MFS_trans_sf"/>
</dbReference>
<organism evidence="9 10">
    <name type="scientific">Andreprevotia lacus DSM 23236</name>
    <dbReference type="NCBI Taxonomy" id="1121001"/>
    <lineage>
        <taxon>Bacteria</taxon>
        <taxon>Pseudomonadati</taxon>
        <taxon>Pseudomonadota</taxon>
        <taxon>Betaproteobacteria</taxon>
        <taxon>Neisseriales</taxon>
        <taxon>Chitinibacteraceae</taxon>
        <taxon>Andreprevotia</taxon>
    </lineage>
</organism>
<feature type="domain" description="Major facilitator superfamily (MFS) profile" evidence="8">
    <location>
        <begin position="15"/>
        <end position="498"/>
    </location>
</feature>
<evidence type="ECO:0000256" key="4">
    <source>
        <dbReference type="ARBA" id="ARBA00022692"/>
    </source>
</evidence>
<feature type="transmembrane region" description="Helical" evidence="7">
    <location>
        <begin position="269"/>
        <end position="294"/>
    </location>
</feature>
<dbReference type="CDD" id="cd17503">
    <property type="entry name" value="MFS_LmrB_MDR_like"/>
    <property type="match status" value="1"/>
</dbReference>
<keyword evidence="10" id="KW-1185">Reference proteome</keyword>
<feature type="transmembrane region" description="Helical" evidence="7">
    <location>
        <begin position="371"/>
        <end position="390"/>
    </location>
</feature>
<protein>
    <submittedName>
        <fullName evidence="9">MFS transporter, DHA2 family, multidrug resistance protein</fullName>
    </submittedName>
</protein>
<feature type="transmembrane region" description="Helical" evidence="7">
    <location>
        <begin position="140"/>
        <end position="157"/>
    </location>
</feature>
<feature type="transmembrane region" description="Helical" evidence="7">
    <location>
        <begin position="476"/>
        <end position="493"/>
    </location>
</feature>
<dbReference type="Gene3D" id="1.20.1250.20">
    <property type="entry name" value="MFS general substrate transporter like domains"/>
    <property type="match status" value="1"/>
</dbReference>
<feature type="transmembrane region" description="Helical" evidence="7">
    <location>
        <begin position="169"/>
        <end position="189"/>
    </location>
</feature>
<keyword evidence="6 7" id="KW-0472">Membrane</keyword>
<reference evidence="9 10" key="1">
    <citation type="submission" date="2017-04" db="EMBL/GenBank/DDBJ databases">
        <authorList>
            <person name="Afonso C.L."/>
            <person name="Miller P.J."/>
            <person name="Scott M.A."/>
            <person name="Spackman E."/>
            <person name="Goraichik I."/>
            <person name="Dimitrov K.M."/>
            <person name="Suarez D.L."/>
            <person name="Swayne D.E."/>
        </authorList>
    </citation>
    <scope>NUCLEOTIDE SEQUENCE [LARGE SCALE GENOMIC DNA]</scope>
    <source>
        <strain evidence="9 10">DSM 23236</strain>
    </source>
</reference>
<dbReference type="Pfam" id="PF07690">
    <property type="entry name" value="MFS_1"/>
    <property type="match status" value="1"/>
</dbReference>
<evidence type="ECO:0000259" key="8">
    <source>
        <dbReference type="PROSITE" id="PS50850"/>
    </source>
</evidence>